<keyword evidence="8" id="KW-0597">Phosphoprotein</keyword>
<dbReference type="GO" id="GO:0005891">
    <property type="term" value="C:voltage-gated calcium channel complex"/>
    <property type="evidence" value="ECO:0007669"/>
    <property type="project" value="TreeGrafter"/>
</dbReference>
<dbReference type="InterPro" id="IPR011993">
    <property type="entry name" value="PH-like_dom_sf"/>
</dbReference>
<dbReference type="EC" id="3.6.1.62" evidence="25"/>
<dbReference type="InterPro" id="IPR036465">
    <property type="entry name" value="vWFA_dom_sf"/>
</dbReference>
<gene>
    <name evidence="29" type="ORF">EOD39_7926</name>
</gene>
<keyword evidence="30" id="KW-1185">Reference proteome</keyword>
<organism evidence="29 30">
    <name type="scientific">Acipenser ruthenus</name>
    <name type="common">Sterlet sturgeon</name>
    <dbReference type="NCBI Taxonomy" id="7906"/>
    <lineage>
        <taxon>Eukaryota</taxon>
        <taxon>Metazoa</taxon>
        <taxon>Chordata</taxon>
        <taxon>Craniata</taxon>
        <taxon>Vertebrata</taxon>
        <taxon>Euteleostomi</taxon>
        <taxon>Actinopterygii</taxon>
        <taxon>Chondrostei</taxon>
        <taxon>Acipenseriformes</taxon>
        <taxon>Acipenseridae</taxon>
        <taxon>Acipenser</taxon>
    </lineage>
</organism>
<evidence type="ECO:0000256" key="4">
    <source>
        <dbReference type="ARBA" id="ARBA00007060"/>
    </source>
</evidence>
<evidence type="ECO:0000256" key="21">
    <source>
        <dbReference type="ARBA" id="ARBA00023161"/>
    </source>
</evidence>
<evidence type="ECO:0000313" key="30">
    <source>
        <dbReference type="Proteomes" id="UP000289886"/>
    </source>
</evidence>
<keyword evidence="20" id="KW-1015">Disulfide bond</keyword>
<dbReference type="InterPro" id="IPR010334">
    <property type="entry name" value="Dcp1"/>
</dbReference>
<dbReference type="GO" id="GO:0005737">
    <property type="term" value="C:cytoplasm"/>
    <property type="evidence" value="ECO:0007669"/>
    <property type="project" value="UniProtKB-SubCell"/>
</dbReference>
<dbReference type="InterPro" id="IPR016054">
    <property type="entry name" value="LY6_UPA_recep-like"/>
</dbReference>
<evidence type="ECO:0000256" key="18">
    <source>
        <dbReference type="ARBA" id="ARBA00023065"/>
    </source>
</evidence>
<keyword evidence="6" id="KW-0813">Transport</keyword>
<evidence type="ECO:0000256" key="5">
    <source>
        <dbReference type="ARBA" id="ARBA00008778"/>
    </source>
</evidence>
<dbReference type="FunFam" id="2.30.29.30:FF:000097">
    <property type="entry name" value="Putative mRNA-decapping enzyme 1A"/>
    <property type="match status" value="1"/>
</dbReference>
<keyword evidence="17" id="KW-1133">Transmembrane helix</keyword>
<keyword evidence="14" id="KW-0378">Hydrolase</keyword>
<evidence type="ECO:0000313" key="29">
    <source>
        <dbReference type="EMBL" id="RXN01105.1"/>
    </source>
</evidence>
<sequence length="1380" mass="153965">MATTGGTVGQGTMTSSVPGTGNCFVAKGLDISLAALQRHDPYINNIVDLASQVALYTFSHVSNEWEKTDVEGSLFVYTRSASPRHGFTIMNRLSMDNRTEPITKDLDLQLQDPFLLYRNARLSIYGIWFYDQEDCRRIAELMKNLTQQELLKTQQGGGSSPRTLHSGDSRGVDILEMLTKARDEYDKGKPSSEPKEIAVSSVIFNNPNLIKPIPVKPTERHYAPVQHQQPRKDGEPEPKHLSLAALFGAKDKSVPGQDSSMQSRGAKAENRPAVLRSLSYEEPGQAPTKAAADSSTAHPCLAFQKLMTSQGGAVELRPVSESPENRLCENGSFQPASCPGRDPLHRLFQPPASACSHQPTQLQGAPNLRKPDSGAGPLVEPLGFSSSSRQSQPLFFSPNGPQLVAPSPRHHVPGVVYPHELIQRLQLVQQEQNPDGLPRPTLAARFHEPLSQSSRPLVTWTEKSPARDKSHPLFQRIPATVAPTLLMSPMEFSQSKAGKPAESSRLAMPPAESCQGLRSLLSPRQAAEPVSLTPSTLTKGQLQDTLLYLIKKYKDVESIIKIEEVEGLELVRKFAEEMEEMLGRKMKAVKRLVNAAEDADLYHEYNALLEYDYFNSVKVNERDEDGNYVELGSEFILESNEHFNDLPVNTSLSNIQVPTNVYNKDPGILNGVYMSEALNPLFVDNFERDPTLTWQYFGSFTGFFRLYPGIKWQPDENGVIAFDCRNRNCGSMKGLRLSIAKHTITTILDTLGENDFVNIIAYNDYVHYVEPCFKGTLVQADLDNREHFKLLVEELHAKGMGTVKTALKEAFGILSQFNVTGQGSLCNQAIMLITDGAVEDYKQVFEDYNWPDRKVRVFTYLIGREVTFADNAKWIACNNKGYYTQISTLADVQENVMEYLHVLSRPMVINHDHDIIWTEAYMDSALFASQAQSLLLMTTVAMPVFSKKNETRSEGILLGVVGSDVPLGELLKLAPRYKLGVHGYAFLNTNNGYILSHPDLRPLYKEGKKLKPKPNYNSVDLAEVEWEDTDEVLRTAMVNGETGAFSNDVRMPVEKGRRVLFLTNDYFYTVIKETPFSLGVVLTRGHGEYIFMGNISVEEGLHDLQQPDLTLADEWIYCVTDIDPHHRKLSQLEAVILYLTGVEPDLECDEELVQEVLFDAVVTAPLEAYWTALVLNSSNSADGVEVAFLGTRAGLVRFSLFVGSEKRVNKKFLTKADKDSIFTMDHFPLWYRRAAEHPPGSFIYYIPYEEGRDVFRDYEDLGLEDEDGEGLKCYTCVFPAISPIDCIKYPRTCPSGNRCLSSAAIGRKGGLQIVLYEKSCVLPTLCGLTGEKFAMGINFTFTNTCCDTDLCNSAPVWRQKSSAPCLALLSLIITAVITYF</sequence>
<evidence type="ECO:0000256" key="12">
    <source>
        <dbReference type="ARBA" id="ARBA00022723"/>
    </source>
</evidence>
<dbReference type="InterPro" id="IPR045860">
    <property type="entry name" value="Snake_toxin-like_sf"/>
</dbReference>
<evidence type="ECO:0000256" key="13">
    <source>
        <dbReference type="ARBA" id="ARBA00022729"/>
    </source>
</evidence>
<dbReference type="CDD" id="cd09804">
    <property type="entry name" value="Dcp1"/>
    <property type="match status" value="1"/>
</dbReference>
<dbReference type="SUPFAM" id="SSF53300">
    <property type="entry name" value="vWA-like"/>
    <property type="match status" value="1"/>
</dbReference>
<keyword evidence="19" id="KW-0472">Membrane</keyword>
<dbReference type="InterPro" id="IPR051173">
    <property type="entry name" value="Ca_channel_alpha-2/delta"/>
</dbReference>
<reference evidence="29 30" key="1">
    <citation type="submission" date="2019-01" db="EMBL/GenBank/DDBJ databases">
        <title>Draft Genome and Complete Hox-Cluster Characterization of the Sterlet Sturgeon (Acipenser ruthenus).</title>
        <authorList>
            <person name="Wei Q."/>
        </authorList>
    </citation>
    <scope>NUCLEOTIDE SEQUENCE [LARGE SCALE GENOMIC DNA]</scope>
    <source>
        <strain evidence="29">WHYD16114868_AA</strain>
        <tissue evidence="29">Blood</tissue>
    </source>
</reference>
<evidence type="ECO:0000256" key="8">
    <source>
        <dbReference type="ARBA" id="ARBA00022553"/>
    </source>
</evidence>
<name>A0A662YWS2_ACIRT</name>
<evidence type="ECO:0000256" key="16">
    <source>
        <dbReference type="ARBA" id="ARBA00022882"/>
    </source>
</evidence>
<evidence type="ECO:0000256" key="20">
    <source>
        <dbReference type="ARBA" id="ARBA00023157"/>
    </source>
</evidence>
<comment type="similarity">
    <text evidence="4">Belongs to the calcium channel subunit alpha-2/delta family.</text>
</comment>
<dbReference type="FunFam" id="3.40.50.410:FF:000007">
    <property type="entry name" value="Calcium voltage-gated channel auxiliary subunit alpha2delta 3"/>
    <property type="match status" value="1"/>
</dbReference>
<dbReference type="GO" id="GO:0008047">
    <property type="term" value="F:enzyme activator activity"/>
    <property type="evidence" value="ECO:0007669"/>
    <property type="project" value="InterPro"/>
</dbReference>
<dbReference type="CDD" id="cd00117">
    <property type="entry name" value="TFP"/>
    <property type="match status" value="1"/>
</dbReference>
<keyword evidence="22" id="KW-0325">Glycoprotein</keyword>
<evidence type="ECO:0000256" key="19">
    <source>
        <dbReference type="ARBA" id="ARBA00023136"/>
    </source>
</evidence>
<keyword evidence="10" id="KW-0107">Calcium channel</keyword>
<dbReference type="Gene3D" id="2.10.60.10">
    <property type="entry name" value="CD59"/>
    <property type="match status" value="1"/>
</dbReference>
<evidence type="ECO:0000256" key="6">
    <source>
        <dbReference type="ARBA" id="ARBA00022448"/>
    </source>
</evidence>
<dbReference type="Gene3D" id="2.30.29.30">
    <property type="entry name" value="Pleckstrin-homology domain (PH domain)/Phosphotyrosine-binding domain (PTB)"/>
    <property type="match status" value="1"/>
</dbReference>
<evidence type="ECO:0000256" key="9">
    <source>
        <dbReference type="ARBA" id="ARBA00022568"/>
    </source>
</evidence>
<evidence type="ECO:0000256" key="17">
    <source>
        <dbReference type="ARBA" id="ARBA00022989"/>
    </source>
</evidence>
<keyword evidence="9" id="KW-0109">Calcium transport</keyword>
<dbReference type="Gene3D" id="3.30.450.20">
    <property type="entry name" value="PAS domain"/>
    <property type="match status" value="1"/>
</dbReference>
<keyword evidence="12" id="KW-0479">Metal-binding</keyword>
<evidence type="ECO:0000256" key="3">
    <source>
        <dbReference type="ARBA" id="ARBA00004496"/>
    </source>
</evidence>
<evidence type="ECO:0000256" key="26">
    <source>
        <dbReference type="ARBA" id="ARBA00047661"/>
    </source>
</evidence>
<dbReference type="PANTHER" id="PTHR10166:SF59">
    <property type="entry name" value="VOLTAGE-DEPENDENT CALCIUM CHANNEL SUBUNIT ALPHA-2_DELTA-4"/>
    <property type="match status" value="1"/>
</dbReference>
<keyword evidence="15" id="KW-0106">Calcium</keyword>
<evidence type="ECO:0000259" key="28">
    <source>
        <dbReference type="PROSITE" id="PS50234"/>
    </source>
</evidence>
<keyword evidence="7" id="KW-0963">Cytoplasm</keyword>
<evidence type="ECO:0000256" key="27">
    <source>
        <dbReference type="SAM" id="MobiDB-lite"/>
    </source>
</evidence>
<evidence type="ECO:0000256" key="7">
    <source>
        <dbReference type="ARBA" id="ARBA00022490"/>
    </source>
</evidence>
<evidence type="ECO:0000256" key="11">
    <source>
        <dbReference type="ARBA" id="ARBA00022692"/>
    </source>
</evidence>
<keyword evidence="16" id="KW-0851">Voltage-gated channel</keyword>
<dbReference type="GO" id="GO:0005245">
    <property type="term" value="F:voltage-gated calcium channel activity"/>
    <property type="evidence" value="ECO:0007669"/>
    <property type="project" value="TreeGrafter"/>
</dbReference>
<evidence type="ECO:0000256" key="22">
    <source>
        <dbReference type="ARBA" id="ARBA00023180"/>
    </source>
</evidence>
<dbReference type="InterPro" id="IPR013608">
    <property type="entry name" value="VWA_N"/>
</dbReference>
<keyword evidence="21" id="KW-0866">Nonsense-mediated mRNA decay</keyword>
<protein>
    <recommendedName>
        <fullName evidence="25">5'-(N(7)-methylguanosine 5'-triphospho)-[mRNA] hydrolase</fullName>
        <ecNumber evidence="25">3.6.1.62</ecNumber>
    </recommendedName>
</protein>
<keyword evidence="18" id="KW-0406">Ion transport</keyword>
<feature type="compositionally biased region" description="Polar residues" evidence="27">
    <location>
        <begin position="355"/>
        <end position="364"/>
    </location>
</feature>
<keyword evidence="23" id="KW-0539">Nucleus</keyword>
<evidence type="ECO:0000256" key="10">
    <source>
        <dbReference type="ARBA" id="ARBA00022673"/>
    </source>
</evidence>
<dbReference type="Pfam" id="PF06058">
    <property type="entry name" value="DCP1"/>
    <property type="match status" value="1"/>
</dbReference>
<dbReference type="GO" id="GO:0000290">
    <property type="term" value="P:deadenylation-dependent decapping of nuclear-transcribed mRNA"/>
    <property type="evidence" value="ECO:0007669"/>
    <property type="project" value="InterPro"/>
</dbReference>
<evidence type="ECO:0000256" key="14">
    <source>
        <dbReference type="ARBA" id="ARBA00022801"/>
    </source>
</evidence>
<comment type="similarity">
    <text evidence="5">Belongs to the DCP1 family.</text>
</comment>
<dbReference type="Proteomes" id="UP000289886">
    <property type="component" value="Unassembled WGS sequence"/>
</dbReference>
<dbReference type="InterPro" id="IPR002035">
    <property type="entry name" value="VWF_A"/>
</dbReference>
<dbReference type="GO" id="GO:0046872">
    <property type="term" value="F:metal ion binding"/>
    <property type="evidence" value="ECO:0007669"/>
    <property type="project" value="UniProtKB-KW"/>
</dbReference>
<evidence type="ECO:0000256" key="2">
    <source>
        <dbReference type="ARBA" id="ARBA00004479"/>
    </source>
</evidence>
<feature type="region of interest" description="Disordered" evidence="27">
    <location>
        <begin position="339"/>
        <end position="410"/>
    </location>
</feature>
<dbReference type="Pfam" id="PF08399">
    <property type="entry name" value="VWA_N"/>
    <property type="match status" value="1"/>
</dbReference>
<proteinExistence type="inferred from homology"/>
<dbReference type="PANTHER" id="PTHR10166">
    <property type="entry name" value="VOLTAGE-DEPENDENT CALCIUM CHANNEL SUBUNIT ALPHA-2/DELTA-RELATED"/>
    <property type="match status" value="1"/>
</dbReference>
<evidence type="ECO:0000256" key="1">
    <source>
        <dbReference type="ARBA" id="ARBA00004123"/>
    </source>
</evidence>
<evidence type="ECO:0000256" key="25">
    <source>
        <dbReference type="ARBA" id="ARBA00026102"/>
    </source>
</evidence>
<dbReference type="GO" id="GO:0005634">
    <property type="term" value="C:nucleus"/>
    <property type="evidence" value="ECO:0007669"/>
    <property type="project" value="UniProtKB-SubCell"/>
</dbReference>
<evidence type="ECO:0000256" key="24">
    <source>
        <dbReference type="ARBA" id="ARBA00023303"/>
    </source>
</evidence>
<dbReference type="PROSITE" id="PS50234">
    <property type="entry name" value="VWFA"/>
    <property type="match status" value="1"/>
</dbReference>
<dbReference type="GO" id="GO:0000184">
    <property type="term" value="P:nuclear-transcribed mRNA catabolic process, nonsense-mediated decay"/>
    <property type="evidence" value="ECO:0007669"/>
    <property type="project" value="UniProtKB-KW"/>
</dbReference>
<dbReference type="SUPFAM" id="SSF57302">
    <property type="entry name" value="Snake toxin-like"/>
    <property type="match status" value="1"/>
</dbReference>
<keyword evidence="24" id="KW-0407">Ion channel</keyword>
<comment type="caution">
    <text evidence="29">The sequence shown here is derived from an EMBL/GenBank/DDBJ whole genome shotgun (WGS) entry which is preliminary data.</text>
</comment>
<evidence type="ECO:0000256" key="15">
    <source>
        <dbReference type="ARBA" id="ARBA00022837"/>
    </source>
</evidence>
<dbReference type="EMBL" id="SCEB01000086">
    <property type="protein sequence ID" value="RXN01105.1"/>
    <property type="molecule type" value="Genomic_DNA"/>
</dbReference>
<accession>A0A662YWS2</accession>
<dbReference type="GO" id="GO:0140933">
    <property type="term" value="F:5'-(N(7)-methylguanosine 5'-triphospho)-[mRNA] hydrolase activity"/>
    <property type="evidence" value="ECO:0007669"/>
    <property type="project" value="UniProtKB-EC"/>
</dbReference>
<keyword evidence="13" id="KW-0732">Signal</keyword>
<dbReference type="FunFam" id="3.30.450.20:FF:000012">
    <property type="entry name" value="Calcium channel, voltage-dependent, alpha2/delta subunit 3"/>
    <property type="match status" value="1"/>
</dbReference>
<feature type="region of interest" description="Disordered" evidence="27">
    <location>
        <begin position="250"/>
        <end position="272"/>
    </location>
</feature>
<keyword evidence="11" id="KW-0812">Transmembrane</keyword>
<feature type="domain" description="VWFA" evidence="28">
    <location>
        <begin position="717"/>
        <end position="903"/>
    </location>
</feature>
<evidence type="ECO:0000256" key="23">
    <source>
        <dbReference type="ARBA" id="ARBA00023242"/>
    </source>
</evidence>
<dbReference type="Pfam" id="PF00021">
    <property type="entry name" value="UPAR_LY6"/>
    <property type="match status" value="1"/>
</dbReference>
<comment type="subcellular location">
    <subcellularLocation>
        <location evidence="3">Cytoplasm</location>
    </subcellularLocation>
    <subcellularLocation>
        <location evidence="2">Membrane</location>
        <topology evidence="2">Single-pass type I membrane protein</topology>
    </subcellularLocation>
    <subcellularLocation>
        <location evidence="1">Nucleus</location>
    </subcellularLocation>
</comment>
<dbReference type="Gene3D" id="3.40.50.410">
    <property type="entry name" value="von Willebrand factor, type A domain"/>
    <property type="match status" value="1"/>
</dbReference>
<dbReference type="SUPFAM" id="SSF50729">
    <property type="entry name" value="PH domain-like"/>
    <property type="match status" value="1"/>
</dbReference>
<feature type="compositionally biased region" description="Polar residues" evidence="27">
    <location>
        <begin position="384"/>
        <end position="394"/>
    </location>
</feature>
<comment type="catalytic activity">
    <reaction evidence="26">
        <text>a 5'-end (N(7)-methyl 5'-triphosphoguanosine)-ribonucleoside in mRNA + H2O = N(7)-methyl-GDP + a 5'-end phospho-ribonucleoside in mRNA + 2 H(+)</text>
        <dbReference type="Rhea" id="RHEA:67484"/>
        <dbReference type="Rhea" id="RHEA-COMP:15692"/>
        <dbReference type="Rhea" id="RHEA-COMP:17167"/>
        <dbReference type="ChEBI" id="CHEBI:15377"/>
        <dbReference type="ChEBI" id="CHEBI:15378"/>
        <dbReference type="ChEBI" id="CHEBI:63714"/>
        <dbReference type="ChEBI" id="CHEBI:138282"/>
        <dbReference type="ChEBI" id="CHEBI:156461"/>
        <dbReference type="EC" id="3.6.1.62"/>
    </reaction>
    <physiologicalReaction direction="left-to-right" evidence="26">
        <dbReference type="Rhea" id="RHEA:67485"/>
    </physiologicalReaction>
</comment>